<dbReference type="EMBL" id="PDXB01000013">
    <property type="protein sequence ID" value="RYN28134.1"/>
    <property type="molecule type" value="Genomic_DNA"/>
</dbReference>
<reference evidence="1 3" key="2">
    <citation type="journal article" date="2019" name="bioRxiv">
        <title>Genomics, evolutionary history and diagnostics of the Alternaria alternata species group including apple and Asian pear pathotypes.</title>
        <authorList>
            <person name="Armitage A.D."/>
            <person name="Cockerton H.M."/>
            <person name="Sreenivasaprasad S."/>
            <person name="Woodhall J.W."/>
            <person name="Lane C.R."/>
            <person name="Harrison R.J."/>
            <person name="Clarkson J.P."/>
        </authorList>
    </citation>
    <scope>NUCLEOTIDE SEQUENCE [LARGE SCALE GENOMIC DNA]</scope>
    <source>
        <strain evidence="3">FERA 1082</strain>
        <strain evidence="1">FERA 1164</strain>
    </source>
</reference>
<organism evidence="2 3">
    <name type="scientific">Alternaria tenuissima</name>
    <dbReference type="NCBI Taxonomy" id="119927"/>
    <lineage>
        <taxon>Eukaryota</taxon>
        <taxon>Fungi</taxon>
        <taxon>Dikarya</taxon>
        <taxon>Ascomycota</taxon>
        <taxon>Pezizomycotina</taxon>
        <taxon>Dothideomycetes</taxon>
        <taxon>Pleosporomycetidae</taxon>
        <taxon>Pleosporales</taxon>
        <taxon>Pleosporineae</taxon>
        <taxon>Pleosporaceae</taxon>
        <taxon>Alternaria</taxon>
        <taxon>Alternaria sect. Alternaria</taxon>
        <taxon>Alternaria alternata complex</taxon>
    </lineage>
</organism>
<dbReference type="PANTHER" id="PTHR35040">
    <property type="match status" value="1"/>
</dbReference>
<gene>
    <name evidence="2" type="ORF">AA0114_g5766</name>
    <name evidence="1" type="ORF">AA0115_g6021</name>
</gene>
<reference evidence="1" key="1">
    <citation type="submission" date="2017-10" db="EMBL/GenBank/DDBJ databases">
        <authorList>
            <person name="Armitage A.D."/>
            <person name="Barbara D.J."/>
            <person name="Woodhall J.W."/>
            <person name="Sreenivasaprasad S."/>
            <person name="Lane C.R."/>
            <person name="Clarkson J.P."/>
            <person name="Harrison R.J."/>
        </authorList>
    </citation>
    <scope>NUCLEOTIDE SEQUENCE</scope>
    <source>
        <strain evidence="1">FERA 1164</strain>
    </source>
</reference>
<dbReference type="EMBL" id="PDXA01000017">
    <property type="protein sequence ID" value="RYN50843.1"/>
    <property type="molecule type" value="Genomic_DNA"/>
</dbReference>
<evidence type="ECO:0008006" key="4">
    <source>
        <dbReference type="Google" id="ProtNLM"/>
    </source>
</evidence>
<evidence type="ECO:0000313" key="3">
    <source>
        <dbReference type="Proteomes" id="UP000292402"/>
    </source>
</evidence>
<name>A0A4Q4MHQ4_9PLEO</name>
<dbReference type="PANTHER" id="PTHR35040:SF9">
    <property type="entry name" value="4-LIKE CELL SURFACE PROTEIN, PUTATIVE (AFU_ORTHOLOGUE AFUA_4G14080)-RELATED"/>
    <property type="match status" value="1"/>
</dbReference>
<dbReference type="Proteomes" id="UP000292340">
    <property type="component" value="Unassembled WGS sequence"/>
</dbReference>
<evidence type="ECO:0000313" key="1">
    <source>
        <dbReference type="EMBL" id="RYN28134.1"/>
    </source>
</evidence>
<dbReference type="Pfam" id="PF12138">
    <property type="entry name" value="Spherulin4"/>
    <property type="match status" value="1"/>
</dbReference>
<proteinExistence type="predicted"/>
<evidence type="ECO:0000313" key="2">
    <source>
        <dbReference type="EMBL" id="RYN50843.1"/>
    </source>
</evidence>
<protein>
    <recommendedName>
        <fullName evidence="4">Cell surface protein</fullName>
    </recommendedName>
</protein>
<accession>A0A4Q4MHQ4</accession>
<dbReference type="Proteomes" id="UP000292402">
    <property type="component" value="Unassembled WGS sequence"/>
</dbReference>
<comment type="caution">
    <text evidence="2">The sequence shown here is derived from an EMBL/GenBank/DDBJ whole genome shotgun (WGS) entry which is preliminary data.</text>
</comment>
<dbReference type="AlphaFoldDB" id="A0A4Q4MHQ4"/>
<dbReference type="InterPro" id="IPR021986">
    <property type="entry name" value="Spherulin4"/>
</dbReference>
<reference evidence="2" key="3">
    <citation type="journal article" date="2019" name="J. ISSAAS">
        <title>Genomics, evolutionary history and diagnostics of the Alternaria alternata species group including apple and Asian pear pathotypes.</title>
        <authorList>
            <person name="Armitage A.D."/>
            <person name="Cockerton H.M."/>
            <person name="Sreenivasaprasad S."/>
            <person name="Woodhall J."/>
            <person name="Lane C."/>
            <person name="Harrison R.J."/>
            <person name="Clarkson J.P."/>
        </authorList>
    </citation>
    <scope>NUCLEOTIDE SEQUENCE</scope>
    <source>
        <strain evidence="2">FERA 1082</strain>
    </source>
</reference>
<sequence>MSQFSQSKVLLPLYIYPQVGAWDPLYTAVAANPCVRFVVIINPNSGPGAAPWWPNEDYVREIARLNALPNVTTLGYVRVAYCRRPVQDVLEDIETYGRRAREDDRLRVEGIFVDETVNLYSEEAKKYLDAIDRRARTLIGVVENKMASLNIFLNETEQSELITPKMIHNPGTAVSAELAAPGPEITVVVETSYEEFMTEGYQEWLSTSPYKRARTAYIVHSVPQGEVKALTIALCERAEYLFVTSAFCGFYESFAGSWHDFVASLAERRK</sequence>